<feature type="chain" id="PRO_5037435595" description="VPLPA-CTERM protein sorting domain-containing protein" evidence="2">
    <location>
        <begin position="23"/>
        <end position="186"/>
    </location>
</feature>
<evidence type="ECO:0008006" key="5">
    <source>
        <dbReference type="Google" id="ProtNLM"/>
    </source>
</evidence>
<evidence type="ECO:0000313" key="3">
    <source>
        <dbReference type="EMBL" id="GGE28142.1"/>
    </source>
</evidence>
<gene>
    <name evidence="3" type="ORF">GCM10011360_15430</name>
</gene>
<keyword evidence="1" id="KW-1133">Transmembrane helix</keyword>
<feature type="signal peptide" evidence="2">
    <location>
        <begin position="1"/>
        <end position="22"/>
    </location>
</feature>
<feature type="transmembrane region" description="Helical" evidence="1">
    <location>
        <begin position="162"/>
        <end position="182"/>
    </location>
</feature>
<comment type="caution">
    <text evidence="3">The sequence shown here is derived from an EMBL/GenBank/DDBJ whole genome shotgun (WGS) entry which is preliminary data.</text>
</comment>
<proteinExistence type="predicted"/>
<organism evidence="3 4">
    <name type="scientific">Primorskyibacter flagellatus</name>
    <dbReference type="NCBI Taxonomy" id="1387277"/>
    <lineage>
        <taxon>Bacteria</taxon>
        <taxon>Pseudomonadati</taxon>
        <taxon>Pseudomonadota</taxon>
        <taxon>Alphaproteobacteria</taxon>
        <taxon>Rhodobacterales</taxon>
        <taxon>Roseobacteraceae</taxon>
        <taxon>Primorskyibacter</taxon>
    </lineage>
</organism>
<accession>A0A917A5F9</accession>
<name>A0A917A5F9_9RHOB</name>
<dbReference type="Proteomes" id="UP000612855">
    <property type="component" value="Unassembled WGS sequence"/>
</dbReference>
<sequence>MKTTVSAALVSLAALAASPAQAITVSEPEHGEYSKIYNAPTVFGDDVSAVSGTGRANHFDFLHFSGLATGAQTVTIDFGYIPDGTTDGRTANLIWRDQPFMGEWGTYGGSISLHPGNPTTTLTLSLGDSFAGDLYLGLMFYSGTNITYNITGTGFPVETPAVPLPAGLLLGLSALGALGFAARRRA</sequence>
<dbReference type="AlphaFoldDB" id="A0A917A5F9"/>
<keyword evidence="2" id="KW-0732">Signal</keyword>
<reference evidence="4" key="1">
    <citation type="journal article" date="2019" name="Int. J. Syst. Evol. Microbiol.">
        <title>The Global Catalogue of Microorganisms (GCM) 10K type strain sequencing project: providing services to taxonomists for standard genome sequencing and annotation.</title>
        <authorList>
            <consortium name="The Broad Institute Genomics Platform"/>
            <consortium name="The Broad Institute Genome Sequencing Center for Infectious Disease"/>
            <person name="Wu L."/>
            <person name="Ma J."/>
        </authorList>
    </citation>
    <scope>NUCLEOTIDE SEQUENCE [LARGE SCALE GENOMIC DNA]</scope>
    <source>
        <strain evidence="4">CGMCC 1.12664</strain>
    </source>
</reference>
<evidence type="ECO:0000256" key="2">
    <source>
        <dbReference type="SAM" id="SignalP"/>
    </source>
</evidence>
<dbReference type="EMBL" id="BMFJ01000001">
    <property type="protein sequence ID" value="GGE28142.1"/>
    <property type="molecule type" value="Genomic_DNA"/>
</dbReference>
<dbReference type="RefSeq" id="WP_188477076.1">
    <property type="nucleotide sequence ID" value="NZ_BMFJ01000001.1"/>
</dbReference>
<keyword evidence="4" id="KW-1185">Reference proteome</keyword>
<evidence type="ECO:0000313" key="4">
    <source>
        <dbReference type="Proteomes" id="UP000612855"/>
    </source>
</evidence>
<protein>
    <recommendedName>
        <fullName evidence="5">VPLPA-CTERM protein sorting domain-containing protein</fullName>
    </recommendedName>
</protein>
<keyword evidence="1" id="KW-0812">Transmembrane</keyword>
<keyword evidence="1" id="KW-0472">Membrane</keyword>
<evidence type="ECO:0000256" key="1">
    <source>
        <dbReference type="SAM" id="Phobius"/>
    </source>
</evidence>